<comment type="caution">
    <text evidence="1">The sequence shown here is derived from an EMBL/GenBank/DDBJ whole genome shotgun (WGS) entry which is preliminary data.</text>
</comment>
<dbReference type="AlphaFoldDB" id="A0A443JBV4"/>
<dbReference type="EMBL" id="SAUZ01000022">
    <property type="protein sequence ID" value="RWR18015.1"/>
    <property type="molecule type" value="Genomic_DNA"/>
</dbReference>
<sequence>MTSPGSLTGCGRGCIRCCEGRVINEALKRRGSLLIWLDQNMGWLVPKAHPMNRWGGAFGLSRIVRSESGGRLGRREGRE</sequence>
<evidence type="ECO:0000313" key="2">
    <source>
        <dbReference type="Proteomes" id="UP000284476"/>
    </source>
</evidence>
<organism evidence="1 2">
    <name type="scientific">Paenirhodobacter populi</name>
    <dbReference type="NCBI Taxonomy" id="2306993"/>
    <lineage>
        <taxon>Bacteria</taxon>
        <taxon>Pseudomonadati</taxon>
        <taxon>Pseudomonadota</taxon>
        <taxon>Alphaproteobacteria</taxon>
        <taxon>Rhodobacterales</taxon>
        <taxon>Rhodobacter group</taxon>
        <taxon>Paenirhodobacter</taxon>
    </lineage>
</organism>
<proteinExistence type="predicted"/>
<accession>A0A443JBV4</accession>
<protein>
    <submittedName>
        <fullName evidence="1">Uncharacterized protein</fullName>
    </submittedName>
</protein>
<reference evidence="1 2" key="1">
    <citation type="submission" date="2019-01" db="EMBL/GenBank/DDBJ databases">
        <title>Sinorhodobacter populi sp. nov. isolated from the symptomatic bark tissue of Populus euramericana canker.</title>
        <authorList>
            <person name="Xu G."/>
        </authorList>
    </citation>
    <scope>NUCLEOTIDE SEQUENCE [LARGE SCALE GENOMIC DNA]</scope>
    <source>
        <strain evidence="1 2">SK2B-1</strain>
    </source>
</reference>
<dbReference type="Proteomes" id="UP000284476">
    <property type="component" value="Unassembled WGS sequence"/>
</dbReference>
<reference evidence="1 2" key="2">
    <citation type="submission" date="2019-01" db="EMBL/GenBank/DDBJ databases">
        <authorList>
            <person name="Li Y."/>
        </authorList>
    </citation>
    <scope>NUCLEOTIDE SEQUENCE [LARGE SCALE GENOMIC DNA]</scope>
    <source>
        <strain evidence="1 2">SK2B-1</strain>
    </source>
</reference>
<gene>
    <name evidence="1" type="ORF">D2T30_17380</name>
</gene>
<evidence type="ECO:0000313" key="1">
    <source>
        <dbReference type="EMBL" id="RWR18015.1"/>
    </source>
</evidence>
<name>A0A443JBV4_9RHOB</name>